<protein>
    <submittedName>
        <fullName evidence="1">Uncharacterized protein</fullName>
    </submittedName>
</protein>
<sequence length="85" mass="9502">MKERIAKLLDYMTKQQALALGFTNHGAIYGIPCWIGETDAKGPMVAAKWGPAEYLISLGHWVTGLTLSMLGREPNFRIQIGREIR</sequence>
<dbReference type="Proteomes" id="UP001597287">
    <property type="component" value="Unassembled WGS sequence"/>
</dbReference>
<dbReference type="EMBL" id="JBHUIG010000069">
    <property type="protein sequence ID" value="MFD2323509.1"/>
    <property type="molecule type" value="Genomic_DNA"/>
</dbReference>
<comment type="caution">
    <text evidence="1">The sequence shown here is derived from an EMBL/GenBank/DDBJ whole genome shotgun (WGS) entry which is preliminary data.</text>
</comment>
<organism evidence="1 2">
    <name type="scientific">Delftia deserti</name>
    <dbReference type="NCBI Taxonomy" id="1651218"/>
    <lineage>
        <taxon>Bacteria</taxon>
        <taxon>Pseudomonadati</taxon>
        <taxon>Pseudomonadota</taxon>
        <taxon>Betaproteobacteria</taxon>
        <taxon>Burkholderiales</taxon>
        <taxon>Comamonadaceae</taxon>
        <taxon>Delftia</taxon>
    </lineage>
</organism>
<name>A0ABW5F374_9BURK</name>
<keyword evidence="2" id="KW-1185">Reference proteome</keyword>
<proteinExistence type="predicted"/>
<gene>
    <name evidence="1" type="ORF">ACFSPV_32985</name>
</gene>
<evidence type="ECO:0000313" key="2">
    <source>
        <dbReference type="Proteomes" id="UP001597287"/>
    </source>
</evidence>
<evidence type="ECO:0000313" key="1">
    <source>
        <dbReference type="EMBL" id="MFD2323509.1"/>
    </source>
</evidence>
<accession>A0ABW5F374</accession>
<reference evidence="2" key="1">
    <citation type="journal article" date="2019" name="Int. J. Syst. Evol. Microbiol.">
        <title>The Global Catalogue of Microorganisms (GCM) 10K type strain sequencing project: providing services to taxonomists for standard genome sequencing and annotation.</title>
        <authorList>
            <consortium name="The Broad Institute Genomics Platform"/>
            <consortium name="The Broad Institute Genome Sequencing Center for Infectious Disease"/>
            <person name="Wu L."/>
            <person name="Ma J."/>
        </authorList>
    </citation>
    <scope>NUCLEOTIDE SEQUENCE [LARGE SCALE GENOMIC DNA]</scope>
    <source>
        <strain evidence="2">CCUG 62793</strain>
    </source>
</reference>
<dbReference type="RefSeq" id="WP_380106439.1">
    <property type="nucleotide sequence ID" value="NZ_JBHSIH010000001.1"/>
</dbReference>